<gene>
    <name evidence="2" type="ORF">HNQ77_004361</name>
</gene>
<dbReference type="OrthoDB" id="123425at2"/>
<dbReference type="Gene3D" id="3.30.2310.20">
    <property type="entry name" value="RelE-like"/>
    <property type="match status" value="1"/>
</dbReference>
<keyword evidence="3" id="KW-1185">Reference proteome</keyword>
<proteinExistence type="predicted"/>
<name>A0A841K378_9BACT</name>
<evidence type="ECO:0000313" key="3">
    <source>
        <dbReference type="Proteomes" id="UP000538666"/>
    </source>
</evidence>
<protein>
    <submittedName>
        <fullName evidence="2">Plasmid stabilization system protein ParE</fullName>
    </submittedName>
</protein>
<dbReference type="InterPro" id="IPR007712">
    <property type="entry name" value="RelE/ParE_toxin"/>
</dbReference>
<keyword evidence="1" id="KW-1277">Toxin-antitoxin system</keyword>
<evidence type="ECO:0000313" key="2">
    <source>
        <dbReference type="EMBL" id="MBB6146389.1"/>
    </source>
</evidence>
<organism evidence="2 3">
    <name type="scientific">Silvibacterium bohemicum</name>
    <dbReference type="NCBI Taxonomy" id="1577686"/>
    <lineage>
        <taxon>Bacteria</taxon>
        <taxon>Pseudomonadati</taxon>
        <taxon>Acidobacteriota</taxon>
        <taxon>Terriglobia</taxon>
        <taxon>Terriglobales</taxon>
        <taxon>Acidobacteriaceae</taxon>
        <taxon>Silvibacterium</taxon>
    </lineage>
</organism>
<accession>A0A841K378</accession>
<reference evidence="2 3" key="1">
    <citation type="submission" date="2020-08" db="EMBL/GenBank/DDBJ databases">
        <title>Genomic Encyclopedia of Type Strains, Phase IV (KMG-IV): sequencing the most valuable type-strain genomes for metagenomic binning, comparative biology and taxonomic classification.</title>
        <authorList>
            <person name="Goeker M."/>
        </authorList>
    </citation>
    <scope>NUCLEOTIDE SEQUENCE [LARGE SCALE GENOMIC DNA]</scope>
    <source>
        <strain evidence="2 3">DSM 103733</strain>
    </source>
</reference>
<dbReference type="Proteomes" id="UP000538666">
    <property type="component" value="Unassembled WGS sequence"/>
</dbReference>
<comment type="caution">
    <text evidence="2">The sequence shown here is derived from an EMBL/GenBank/DDBJ whole genome shotgun (WGS) entry which is preliminary data.</text>
</comment>
<sequence>MHPARFRPSAWQDISETIEYLETQGGGDLAERFLDAVMASMHALEKMPRMGAPCHFQRAELHDFRRWPVKDFERWLIFYRLEAAHIDVVRVLHSALDISEIFG</sequence>
<dbReference type="AlphaFoldDB" id="A0A841K378"/>
<dbReference type="RefSeq" id="WP_050058174.1">
    <property type="nucleotide sequence ID" value="NZ_JACHEK010000009.1"/>
</dbReference>
<dbReference type="Pfam" id="PF05016">
    <property type="entry name" value="ParE_toxin"/>
    <property type="match status" value="1"/>
</dbReference>
<dbReference type="InterPro" id="IPR035093">
    <property type="entry name" value="RelE/ParE_toxin_dom_sf"/>
</dbReference>
<evidence type="ECO:0000256" key="1">
    <source>
        <dbReference type="ARBA" id="ARBA00022649"/>
    </source>
</evidence>
<dbReference type="EMBL" id="JACHEK010000009">
    <property type="protein sequence ID" value="MBB6146389.1"/>
    <property type="molecule type" value="Genomic_DNA"/>
</dbReference>